<proteinExistence type="inferred from homology"/>
<dbReference type="EMBL" id="KZ613855">
    <property type="protein sequence ID" value="PMD55383.1"/>
    <property type="molecule type" value="Genomic_DNA"/>
</dbReference>
<feature type="chain" id="PRO_5014211953" description="Peptide hydrolase" evidence="7">
    <location>
        <begin position="25"/>
        <end position="511"/>
    </location>
</feature>
<dbReference type="GO" id="GO:0046872">
    <property type="term" value="F:metal ion binding"/>
    <property type="evidence" value="ECO:0007669"/>
    <property type="project" value="UniProtKB-KW"/>
</dbReference>
<comment type="similarity">
    <text evidence="2">Belongs to the peptidase M28 family. M28B subfamily.</text>
</comment>
<dbReference type="GeneID" id="36595276"/>
<evidence type="ECO:0000259" key="8">
    <source>
        <dbReference type="Pfam" id="PF04389"/>
    </source>
</evidence>
<dbReference type="InterPro" id="IPR045175">
    <property type="entry name" value="M28_fam"/>
</dbReference>
<evidence type="ECO:0000256" key="5">
    <source>
        <dbReference type="ARBA" id="ARBA00022801"/>
    </source>
</evidence>
<keyword evidence="10" id="KW-1185">Reference proteome</keyword>
<dbReference type="Gene3D" id="3.40.630.10">
    <property type="entry name" value="Zn peptidases"/>
    <property type="match status" value="1"/>
</dbReference>
<keyword evidence="5 7" id="KW-0378">Hydrolase</keyword>
<dbReference type="InterPro" id="IPR007484">
    <property type="entry name" value="Peptidase_M28"/>
</dbReference>
<dbReference type="PANTHER" id="PTHR12147">
    <property type="entry name" value="METALLOPEPTIDASE M28 FAMILY MEMBER"/>
    <property type="match status" value="1"/>
</dbReference>
<evidence type="ECO:0000313" key="9">
    <source>
        <dbReference type="EMBL" id="PMD55383.1"/>
    </source>
</evidence>
<dbReference type="EC" id="3.4.-.-" evidence="7"/>
<dbReference type="RefSeq" id="XP_024732287.1">
    <property type="nucleotide sequence ID" value="XM_024887200.1"/>
</dbReference>
<sequence>MRSLLDFAGLLCTAILIFRPGVFALSDHSPTFGSNGFANWGSATWPLSSVGVPLVPQTTDHETLELLKQIDSKRIQSAIQTLVNFGTRHTASDTTSPTRGIGAARKWLLSEMTGLAKPSNGAMNVSMPCYFQAAQPSSGMPIGADVCNVQVEIKGAVDPNRTYVYTGHYDSRRLNNSNNMDDAPGADDNASAVSIALELVRILAPIVAKNPPAASIIIAAVSGEEQGLYGSNFLAQTLKNASVNVQGNFNDDIVGSGSNAPFDPQNQHTVRIFGAGTDYLTLPARIITEIIATGYQDDTPARHLGRYVQELNAGAAFVTDMDVALIYKPDRFHRGGDHESFPKAGFPGIRFTEPQEDFYHQHQDPRTQDGVIYGDEIEYVDFDYTARVGRVNLLSLWSIANAPATPSNFTYDVNIGFLASSLTTPADYLDNIIKLYWNTNPVDPLLDYYEIVWRPMSSQQWTHMVNVGTQNTTRLPISKDNAVFGLRAVGKNGKKSPATYALAVESEYFGS</sequence>
<accession>A0A2J6SXI2</accession>
<dbReference type="GO" id="GO:0006508">
    <property type="term" value="P:proteolysis"/>
    <property type="evidence" value="ECO:0007669"/>
    <property type="project" value="UniProtKB-KW"/>
</dbReference>
<dbReference type="AlphaFoldDB" id="A0A2J6SXI2"/>
<dbReference type="STRING" id="1095630.A0A2J6SXI2"/>
<dbReference type="OrthoDB" id="10013407at2759"/>
<gene>
    <name evidence="9" type="ORF">K444DRAFT_666652</name>
</gene>
<keyword evidence="6 7" id="KW-0862">Zinc</keyword>
<protein>
    <recommendedName>
        <fullName evidence="7">Peptide hydrolase</fullName>
        <ecNumber evidence="7">3.4.-.-</ecNumber>
    </recommendedName>
</protein>
<dbReference type="Pfam" id="PF04389">
    <property type="entry name" value="Peptidase_M28"/>
    <property type="match status" value="1"/>
</dbReference>
<evidence type="ECO:0000256" key="6">
    <source>
        <dbReference type="ARBA" id="ARBA00022833"/>
    </source>
</evidence>
<evidence type="ECO:0000256" key="7">
    <source>
        <dbReference type="RuleBase" id="RU361240"/>
    </source>
</evidence>
<feature type="signal peptide" evidence="7">
    <location>
        <begin position="1"/>
        <end position="24"/>
    </location>
</feature>
<evidence type="ECO:0000256" key="1">
    <source>
        <dbReference type="ARBA" id="ARBA00001947"/>
    </source>
</evidence>
<keyword evidence="7" id="KW-0732">Signal</keyword>
<evidence type="ECO:0000256" key="3">
    <source>
        <dbReference type="ARBA" id="ARBA00022670"/>
    </source>
</evidence>
<evidence type="ECO:0000256" key="4">
    <source>
        <dbReference type="ARBA" id="ARBA00022723"/>
    </source>
</evidence>
<dbReference type="InParanoid" id="A0A2J6SXI2"/>
<feature type="domain" description="Peptidase M28" evidence="8">
    <location>
        <begin position="148"/>
        <end position="364"/>
    </location>
</feature>
<evidence type="ECO:0000313" key="10">
    <source>
        <dbReference type="Proteomes" id="UP000235371"/>
    </source>
</evidence>
<comment type="cofactor">
    <cofactor evidence="1">
        <name>Zn(2+)</name>
        <dbReference type="ChEBI" id="CHEBI:29105"/>
    </cofactor>
</comment>
<dbReference type="PANTHER" id="PTHR12147:SF26">
    <property type="entry name" value="PEPTIDASE M28 DOMAIN-CONTAINING PROTEIN"/>
    <property type="match status" value="1"/>
</dbReference>
<reference evidence="9 10" key="1">
    <citation type="submission" date="2016-04" db="EMBL/GenBank/DDBJ databases">
        <title>A degradative enzymes factory behind the ericoid mycorrhizal symbiosis.</title>
        <authorList>
            <consortium name="DOE Joint Genome Institute"/>
            <person name="Martino E."/>
            <person name="Morin E."/>
            <person name="Grelet G."/>
            <person name="Kuo A."/>
            <person name="Kohler A."/>
            <person name="Daghino S."/>
            <person name="Barry K."/>
            <person name="Choi C."/>
            <person name="Cichocki N."/>
            <person name="Clum A."/>
            <person name="Copeland A."/>
            <person name="Hainaut M."/>
            <person name="Haridas S."/>
            <person name="Labutti K."/>
            <person name="Lindquist E."/>
            <person name="Lipzen A."/>
            <person name="Khouja H.-R."/>
            <person name="Murat C."/>
            <person name="Ohm R."/>
            <person name="Olson A."/>
            <person name="Spatafora J."/>
            <person name="Veneault-Fourrey C."/>
            <person name="Henrissat B."/>
            <person name="Grigoriev I."/>
            <person name="Martin F."/>
            <person name="Perotto S."/>
        </authorList>
    </citation>
    <scope>NUCLEOTIDE SEQUENCE [LARGE SCALE GENOMIC DNA]</scope>
    <source>
        <strain evidence="9 10">E</strain>
    </source>
</reference>
<evidence type="ECO:0000256" key="2">
    <source>
        <dbReference type="ARBA" id="ARBA00005634"/>
    </source>
</evidence>
<keyword evidence="4 7" id="KW-0479">Metal-binding</keyword>
<dbReference type="SUPFAM" id="SSF53187">
    <property type="entry name" value="Zn-dependent exopeptidases"/>
    <property type="match status" value="1"/>
</dbReference>
<keyword evidence="3 7" id="KW-0645">Protease</keyword>
<dbReference type="GO" id="GO:0008235">
    <property type="term" value="F:metalloexopeptidase activity"/>
    <property type="evidence" value="ECO:0007669"/>
    <property type="project" value="InterPro"/>
</dbReference>
<name>A0A2J6SXI2_9HELO</name>
<organism evidence="9 10">
    <name type="scientific">Hyaloscypha bicolor E</name>
    <dbReference type="NCBI Taxonomy" id="1095630"/>
    <lineage>
        <taxon>Eukaryota</taxon>
        <taxon>Fungi</taxon>
        <taxon>Dikarya</taxon>
        <taxon>Ascomycota</taxon>
        <taxon>Pezizomycotina</taxon>
        <taxon>Leotiomycetes</taxon>
        <taxon>Helotiales</taxon>
        <taxon>Hyaloscyphaceae</taxon>
        <taxon>Hyaloscypha</taxon>
        <taxon>Hyaloscypha bicolor</taxon>
    </lineage>
</organism>
<dbReference type="Proteomes" id="UP000235371">
    <property type="component" value="Unassembled WGS sequence"/>
</dbReference>